<feature type="compositionally biased region" description="Basic and acidic residues" evidence="1">
    <location>
        <begin position="67"/>
        <end position="77"/>
    </location>
</feature>
<feature type="compositionally biased region" description="Basic and acidic residues" evidence="1">
    <location>
        <begin position="89"/>
        <end position="112"/>
    </location>
</feature>
<dbReference type="PANTHER" id="PTHR23101">
    <property type="entry name" value="RAB GDP/GTP EXCHANGE FACTOR"/>
    <property type="match status" value="1"/>
</dbReference>
<dbReference type="AlphaFoldDB" id="A0AAI8Z7S6"/>
<feature type="compositionally biased region" description="Basic and acidic residues" evidence="1">
    <location>
        <begin position="593"/>
        <end position="602"/>
    </location>
</feature>
<evidence type="ECO:0000313" key="5">
    <source>
        <dbReference type="Proteomes" id="UP001296104"/>
    </source>
</evidence>
<feature type="region of interest" description="Disordered" evidence="1">
    <location>
        <begin position="397"/>
        <end position="432"/>
    </location>
</feature>
<dbReference type="GO" id="GO:0005829">
    <property type="term" value="C:cytosol"/>
    <property type="evidence" value="ECO:0007669"/>
    <property type="project" value="TreeGrafter"/>
</dbReference>
<evidence type="ECO:0000256" key="1">
    <source>
        <dbReference type="SAM" id="MobiDB-lite"/>
    </source>
</evidence>
<dbReference type="InterPro" id="IPR041545">
    <property type="entry name" value="DUF5601"/>
</dbReference>
<feature type="compositionally biased region" description="Polar residues" evidence="1">
    <location>
        <begin position="231"/>
        <end position="272"/>
    </location>
</feature>
<feature type="compositionally biased region" description="Low complexity" evidence="1">
    <location>
        <begin position="51"/>
        <end position="65"/>
    </location>
</feature>
<feature type="compositionally biased region" description="Basic and acidic residues" evidence="1">
    <location>
        <begin position="715"/>
        <end position="729"/>
    </location>
</feature>
<dbReference type="GO" id="GO:0043130">
    <property type="term" value="F:ubiquitin binding"/>
    <property type="evidence" value="ECO:0007669"/>
    <property type="project" value="InterPro"/>
</dbReference>
<organism evidence="4 5">
    <name type="scientific">Lecanosticta acicola</name>
    <dbReference type="NCBI Taxonomy" id="111012"/>
    <lineage>
        <taxon>Eukaryota</taxon>
        <taxon>Fungi</taxon>
        <taxon>Dikarya</taxon>
        <taxon>Ascomycota</taxon>
        <taxon>Pezizomycotina</taxon>
        <taxon>Dothideomycetes</taxon>
        <taxon>Dothideomycetidae</taxon>
        <taxon>Mycosphaerellales</taxon>
        <taxon>Mycosphaerellaceae</taxon>
        <taxon>Lecanosticta</taxon>
    </lineage>
</organism>
<dbReference type="InterPro" id="IPR003892">
    <property type="entry name" value="CUE"/>
</dbReference>
<dbReference type="SMART" id="SM00546">
    <property type="entry name" value="CUE"/>
    <property type="match status" value="1"/>
</dbReference>
<dbReference type="GO" id="GO:0030139">
    <property type="term" value="C:endocytic vesicle"/>
    <property type="evidence" value="ECO:0007669"/>
    <property type="project" value="TreeGrafter"/>
</dbReference>
<comment type="caution">
    <text evidence="4">The sequence shown here is derived from an EMBL/GenBank/DDBJ whole genome shotgun (WGS) entry which is preliminary data.</text>
</comment>
<feature type="compositionally biased region" description="Basic and acidic residues" evidence="1">
    <location>
        <begin position="13"/>
        <end position="25"/>
    </location>
</feature>
<evidence type="ECO:0000259" key="3">
    <source>
        <dbReference type="PROSITE" id="PS51205"/>
    </source>
</evidence>
<evidence type="ECO:0000259" key="2">
    <source>
        <dbReference type="PROSITE" id="PS51140"/>
    </source>
</evidence>
<feature type="region of interest" description="Disordered" evidence="1">
    <location>
        <begin position="593"/>
        <end position="661"/>
    </location>
</feature>
<dbReference type="InterPro" id="IPR045046">
    <property type="entry name" value="Vps9-like"/>
</dbReference>
<feature type="compositionally biased region" description="Basic and acidic residues" evidence="1">
    <location>
        <begin position="38"/>
        <end position="50"/>
    </location>
</feature>
<dbReference type="PROSITE" id="PS51140">
    <property type="entry name" value="CUE"/>
    <property type="match status" value="1"/>
</dbReference>
<feature type="region of interest" description="Disordered" evidence="1">
    <location>
        <begin position="1"/>
        <end position="301"/>
    </location>
</feature>
<dbReference type="Gene3D" id="1.10.246.120">
    <property type="match status" value="1"/>
</dbReference>
<dbReference type="SUPFAM" id="SSF46934">
    <property type="entry name" value="UBA-like"/>
    <property type="match status" value="1"/>
</dbReference>
<accession>A0AAI8Z7S6</accession>
<dbReference type="Gene3D" id="1.10.8.10">
    <property type="entry name" value="DNA helicase RuvA subunit, C-terminal domain"/>
    <property type="match status" value="1"/>
</dbReference>
<dbReference type="CDD" id="cd14369">
    <property type="entry name" value="CUE_VPS9_like"/>
    <property type="match status" value="1"/>
</dbReference>
<feature type="compositionally biased region" description="Polar residues" evidence="1">
    <location>
        <begin position="1"/>
        <end position="10"/>
    </location>
</feature>
<dbReference type="EMBL" id="CAVMBE010000099">
    <property type="protein sequence ID" value="CAK4033993.1"/>
    <property type="molecule type" value="Genomic_DNA"/>
</dbReference>
<dbReference type="PANTHER" id="PTHR23101:SF25">
    <property type="entry name" value="GTPASE-ACTIVATING PROTEIN AND VPS9 DOMAIN-CONTAINING PROTEIN 1"/>
    <property type="match status" value="1"/>
</dbReference>
<dbReference type="InterPro" id="IPR009060">
    <property type="entry name" value="UBA-like_sf"/>
</dbReference>
<protein>
    <submittedName>
        <fullName evidence="4">Vacuolar sorting-associated 9a</fullName>
    </submittedName>
</protein>
<dbReference type="Pfam" id="PF18151">
    <property type="entry name" value="DUF5601"/>
    <property type="match status" value="1"/>
</dbReference>
<feature type="compositionally biased region" description="Polar residues" evidence="1">
    <location>
        <begin position="638"/>
        <end position="653"/>
    </location>
</feature>
<dbReference type="PROSITE" id="PS51205">
    <property type="entry name" value="VPS9"/>
    <property type="match status" value="1"/>
</dbReference>
<reference evidence="4" key="1">
    <citation type="submission" date="2023-11" db="EMBL/GenBank/DDBJ databases">
        <authorList>
            <person name="Alioto T."/>
            <person name="Alioto T."/>
            <person name="Gomez Garrido J."/>
        </authorList>
    </citation>
    <scope>NUCLEOTIDE SEQUENCE</scope>
</reference>
<feature type="compositionally biased region" description="Pro residues" evidence="1">
    <location>
        <begin position="291"/>
        <end position="301"/>
    </location>
</feature>
<dbReference type="Gene3D" id="1.20.1050.80">
    <property type="entry name" value="VPS9 domain"/>
    <property type="match status" value="1"/>
</dbReference>
<dbReference type="SMART" id="SM00167">
    <property type="entry name" value="VPS9"/>
    <property type="match status" value="1"/>
</dbReference>
<keyword evidence="5" id="KW-1185">Reference proteome</keyword>
<dbReference type="InterPro" id="IPR003123">
    <property type="entry name" value="VPS9"/>
</dbReference>
<dbReference type="InterPro" id="IPR041804">
    <property type="entry name" value="Vps9_CUE"/>
</dbReference>
<dbReference type="Pfam" id="PF02845">
    <property type="entry name" value="CUE"/>
    <property type="match status" value="1"/>
</dbReference>
<sequence>MSENSESQGRAQAADHRSLAPEKPHISRGLSDNFSVAEKQESEPTSKDGGADTQTQPSTATAPTAGKQDEALKDAAKMSESASGPAVSDADHGEMARDVERRASEHLAKRAAEMSLDEGEERPSSSAVSTTSREKESLPETPPPPIPPRKDSVAAPKQQDADAEYEEKHPPPAPGEETSNDVPEAPQGTTEPTGAEIQNILDQFAEGGPGESEIMSPLLERQQPMLVLPPRSSSLEKQPSYTLSQQSTGQSVPSPISRQGTGGSMSVSSINRVKSDDQESIASGKAGSIFQPPPPSPDPEPALPFDFHRFLEQLRHKSADPVARFLRSFLTEFGKKQWAIHEQVKIVSDFLEFIAKKMGQCEVWRTVSDAEFDNAREGMEKLVMNRLYSQTFSPAIPAATESPRKGARGGRSAVDQASPHGPGRRGQHQEDVERDEVIAQKIKIYGWIRDEHLDIQPIGDKGRKFLTLAQQELLKINTYRAPRDKVICVLNCCKVIFGYLRNSKSDQSADAFIPVLIYTVLQARPEHLASNVQYIWRFRNQEKLGGETGYYMSSLMGVVTFIENLDRTNLTITDEEFEKNVEQAVSAIAEKNRAEEYEEKAHSPATAGPMQHLSEKASLSRPEVTPRNSQDGERSTPRRNVSQRLNEKAAQNRSDNEDDGDLDAVTGLLRSIQKPLSSIGRIFSDDATIEKIAGSRPASTPQLGSTPRGLSPAPRIERRPSEERRASAERQRIAEDAAARQASAEAAQAQQLRVREHRVVVETLQGMFPNLDREVIADVVRAEEGNVGRAVDACLALSSG</sequence>
<dbReference type="SUPFAM" id="SSF109993">
    <property type="entry name" value="VPS9 domain"/>
    <property type="match status" value="1"/>
</dbReference>
<feature type="domain" description="CUE" evidence="2">
    <location>
        <begin position="756"/>
        <end position="799"/>
    </location>
</feature>
<dbReference type="Pfam" id="PF02204">
    <property type="entry name" value="VPS9"/>
    <property type="match status" value="1"/>
</dbReference>
<name>A0AAI8Z7S6_9PEZI</name>
<proteinExistence type="predicted"/>
<feature type="domain" description="VPS9" evidence="3">
    <location>
        <begin position="432"/>
        <end position="571"/>
    </location>
</feature>
<dbReference type="Proteomes" id="UP001296104">
    <property type="component" value="Unassembled WGS sequence"/>
</dbReference>
<dbReference type="GO" id="GO:0005085">
    <property type="term" value="F:guanyl-nucleotide exchange factor activity"/>
    <property type="evidence" value="ECO:0007669"/>
    <property type="project" value="InterPro"/>
</dbReference>
<dbReference type="GO" id="GO:0031267">
    <property type="term" value="F:small GTPase binding"/>
    <property type="evidence" value="ECO:0007669"/>
    <property type="project" value="TreeGrafter"/>
</dbReference>
<feature type="region of interest" description="Disordered" evidence="1">
    <location>
        <begin position="694"/>
        <end position="729"/>
    </location>
</feature>
<dbReference type="GO" id="GO:0016192">
    <property type="term" value="P:vesicle-mediated transport"/>
    <property type="evidence" value="ECO:0007669"/>
    <property type="project" value="InterPro"/>
</dbReference>
<gene>
    <name evidence="4" type="ORF">LECACI_7A009151</name>
</gene>
<evidence type="ECO:0000313" key="4">
    <source>
        <dbReference type="EMBL" id="CAK4033993.1"/>
    </source>
</evidence>
<dbReference type="InterPro" id="IPR037191">
    <property type="entry name" value="VPS9_dom_sf"/>
</dbReference>